<dbReference type="RefSeq" id="WP_246916452.1">
    <property type="nucleotide sequence ID" value="NZ_CP090145.1"/>
</dbReference>
<dbReference type="Proteomes" id="UP000830454">
    <property type="component" value="Chromosome"/>
</dbReference>
<evidence type="ECO:0000313" key="1">
    <source>
        <dbReference type="EMBL" id="UOX33885.1"/>
    </source>
</evidence>
<dbReference type="EMBL" id="CP090145">
    <property type="protein sequence ID" value="UOX33885.1"/>
    <property type="molecule type" value="Genomic_DNA"/>
</dbReference>
<evidence type="ECO:0000313" key="2">
    <source>
        <dbReference type="Proteomes" id="UP000830454"/>
    </source>
</evidence>
<sequence>MDEYKIISQNYRKYNLIHNSSIIGQLSYEKWYNHNNPKISIENKTNCSIEKLNIWKSNFKAKIKDKVILEFIFGWNSIIKINYIENEILNSLILKKESFWNSNYIILDGLENQICKIETKYTWRNWKTNYL</sequence>
<reference evidence="1" key="2">
    <citation type="submission" date="2022-04" db="EMBL/GenBank/DDBJ databases">
        <title>Complete Genome Sequence of Flavobacterium sediminilitoris YSM-43, Isolated from a Tidal Sediment.</title>
        <authorList>
            <person name="Lee P.A."/>
        </authorList>
    </citation>
    <scope>NUCLEOTIDE SEQUENCE</scope>
    <source>
        <strain evidence="1">YSM-43</strain>
    </source>
</reference>
<accession>A0ABY4HLY8</accession>
<gene>
    <name evidence="1" type="ORF">LXD69_17860</name>
</gene>
<keyword evidence="2" id="KW-1185">Reference proteome</keyword>
<reference evidence="1" key="1">
    <citation type="submission" date="2021-12" db="EMBL/GenBank/DDBJ databases">
        <authorList>
            <person name="Cha I.-T."/>
            <person name="Lee K.-E."/>
            <person name="Park S.-J."/>
        </authorList>
    </citation>
    <scope>NUCLEOTIDE SEQUENCE</scope>
    <source>
        <strain evidence="1">YSM-43</strain>
    </source>
</reference>
<proteinExistence type="predicted"/>
<protein>
    <submittedName>
        <fullName evidence="1">Uncharacterized protein</fullName>
    </submittedName>
</protein>
<organism evidence="1 2">
    <name type="scientific">Flavobacterium sediminilitoris</name>
    <dbReference type="NCBI Taxonomy" id="2024526"/>
    <lineage>
        <taxon>Bacteria</taxon>
        <taxon>Pseudomonadati</taxon>
        <taxon>Bacteroidota</taxon>
        <taxon>Flavobacteriia</taxon>
        <taxon>Flavobacteriales</taxon>
        <taxon>Flavobacteriaceae</taxon>
        <taxon>Flavobacterium</taxon>
    </lineage>
</organism>
<name>A0ABY4HLY8_9FLAO</name>